<dbReference type="InterPro" id="IPR013950">
    <property type="entry name" value="Mis14/Nsl1"/>
</dbReference>
<gene>
    <name evidence="1" type="ORF">ZYGR_0AN00500</name>
</gene>
<evidence type="ECO:0000313" key="2">
    <source>
        <dbReference type="Proteomes" id="UP000187013"/>
    </source>
</evidence>
<dbReference type="PANTHER" id="PTHR31749">
    <property type="entry name" value="KINETOCHORE-ASSOCIATED PROTEIN NSL1 HOMOLOG"/>
    <property type="match status" value="1"/>
</dbReference>
<reference evidence="1 2" key="1">
    <citation type="submission" date="2016-08" db="EMBL/GenBank/DDBJ databases">
        <title>Draft genome sequence of allopolyploid Zygosaccharomyces rouxii.</title>
        <authorList>
            <person name="Watanabe J."/>
            <person name="Uehara K."/>
            <person name="Mogi Y."/>
            <person name="Tsukioka Y."/>
        </authorList>
    </citation>
    <scope>NUCLEOTIDE SEQUENCE [LARGE SCALE GENOMIC DNA]</scope>
    <source>
        <strain evidence="1 2">NBRC 110957</strain>
    </source>
</reference>
<sequence length="194" mass="22530">MSKIQVSSDQLRSIYGQLYDVLQEKASLHLPELDDPVSREVNLQLQLFLTNVMEMAFNSLKIDGPPANDILNSRCEPFDLELNEKVRKSYETWEEETVKVANLRRAAQETINNIWMENQGEYLRELDSKIEAESVPDTSDKHHYSLERYAIDTQSYVDSLESLSKTQAKLPHMRNQVQKLQHLLQHLQDEGREG</sequence>
<dbReference type="PANTHER" id="PTHR31749:SF3">
    <property type="entry name" value="KINETOCHORE-ASSOCIATED PROTEIN NSL1 HOMOLOG"/>
    <property type="match status" value="1"/>
</dbReference>
<evidence type="ECO:0000313" key="1">
    <source>
        <dbReference type="EMBL" id="GAV54582.1"/>
    </source>
</evidence>
<accession>A0A1Q3AFY4</accession>
<evidence type="ECO:0008006" key="3">
    <source>
        <dbReference type="Google" id="ProtNLM"/>
    </source>
</evidence>
<organism evidence="1 2">
    <name type="scientific">Zygosaccharomyces rouxii</name>
    <dbReference type="NCBI Taxonomy" id="4956"/>
    <lineage>
        <taxon>Eukaryota</taxon>
        <taxon>Fungi</taxon>
        <taxon>Dikarya</taxon>
        <taxon>Ascomycota</taxon>
        <taxon>Saccharomycotina</taxon>
        <taxon>Saccharomycetes</taxon>
        <taxon>Saccharomycetales</taxon>
        <taxon>Saccharomycetaceae</taxon>
        <taxon>Zygosaccharomyces</taxon>
    </lineage>
</organism>
<protein>
    <recommendedName>
        <fullName evidence="3">Kinetochore-associated protein NSL1</fullName>
    </recommendedName>
</protein>
<dbReference type="EMBL" id="BDGX01000040">
    <property type="protein sequence ID" value="GAV54582.1"/>
    <property type="molecule type" value="Genomic_DNA"/>
</dbReference>
<proteinExistence type="predicted"/>
<comment type="caution">
    <text evidence="1">The sequence shown here is derived from an EMBL/GenBank/DDBJ whole genome shotgun (WGS) entry which is preliminary data.</text>
</comment>
<dbReference type="Pfam" id="PF08641">
    <property type="entry name" value="Mis14"/>
    <property type="match status" value="1"/>
</dbReference>
<dbReference type="GO" id="GO:0000070">
    <property type="term" value="P:mitotic sister chromatid segregation"/>
    <property type="evidence" value="ECO:0007669"/>
    <property type="project" value="InterPro"/>
</dbReference>
<dbReference type="GO" id="GO:0000444">
    <property type="term" value="C:MIS12/MIND type complex"/>
    <property type="evidence" value="ECO:0007669"/>
    <property type="project" value="TreeGrafter"/>
</dbReference>
<dbReference type="AlphaFoldDB" id="A0A1Q3AFY4"/>
<dbReference type="Proteomes" id="UP000187013">
    <property type="component" value="Unassembled WGS sequence"/>
</dbReference>
<dbReference type="OrthoDB" id="2135762at2759"/>
<name>A0A1Q3AFY4_ZYGRO</name>